<protein>
    <recommendedName>
        <fullName evidence="4">DNA repair protein rad9</fullName>
    </recommendedName>
</protein>
<feature type="region of interest" description="Disordered" evidence="1">
    <location>
        <begin position="317"/>
        <end position="400"/>
    </location>
</feature>
<gene>
    <name evidence="2" type="ORF">KL928_000684</name>
</gene>
<evidence type="ECO:0008006" key="4">
    <source>
        <dbReference type="Google" id="ProtNLM"/>
    </source>
</evidence>
<dbReference type="AlphaFoldDB" id="A0AAN6DJB0"/>
<proteinExistence type="predicted"/>
<dbReference type="GO" id="GO:0000076">
    <property type="term" value="P:DNA replication checkpoint signaling"/>
    <property type="evidence" value="ECO:0007669"/>
    <property type="project" value="TreeGrafter"/>
</dbReference>
<dbReference type="EMBL" id="JAHLUX010000001">
    <property type="protein sequence ID" value="KAG7822209.1"/>
    <property type="molecule type" value="Genomic_DNA"/>
</dbReference>
<evidence type="ECO:0000256" key="1">
    <source>
        <dbReference type="SAM" id="MobiDB-lite"/>
    </source>
</evidence>
<dbReference type="Gene3D" id="3.70.10.10">
    <property type="match status" value="1"/>
</dbReference>
<dbReference type="PANTHER" id="PTHR15237:SF0">
    <property type="entry name" value="CELL CYCLE CHECKPOINT CONTROL PROTEIN"/>
    <property type="match status" value="1"/>
</dbReference>
<evidence type="ECO:0000313" key="3">
    <source>
        <dbReference type="Proteomes" id="UP001196530"/>
    </source>
</evidence>
<dbReference type="InterPro" id="IPR046938">
    <property type="entry name" value="DNA_clamp_sf"/>
</dbReference>
<dbReference type="GO" id="GO:0071479">
    <property type="term" value="P:cellular response to ionizing radiation"/>
    <property type="evidence" value="ECO:0007669"/>
    <property type="project" value="TreeGrafter"/>
</dbReference>
<dbReference type="GO" id="GO:0031573">
    <property type="term" value="P:mitotic intra-S DNA damage checkpoint signaling"/>
    <property type="evidence" value="ECO:0007669"/>
    <property type="project" value="TreeGrafter"/>
</dbReference>
<name>A0AAN6DJB0_PICAN</name>
<dbReference type="InterPro" id="IPR007268">
    <property type="entry name" value="Rad9/Ddc1"/>
</dbReference>
<comment type="caution">
    <text evidence="2">The sequence shown here is derived from an EMBL/GenBank/DDBJ whole genome shotgun (WGS) entry which is preliminary data.</text>
</comment>
<dbReference type="GO" id="GO:0006281">
    <property type="term" value="P:DNA repair"/>
    <property type="evidence" value="ECO:0007669"/>
    <property type="project" value="TreeGrafter"/>
</dbReference>
<dbReference type="Pfam" id="PF04139">
    <property type="entry name" value="Rad9"/>
    <property type="match status" value="1"/>
</dbReference>
<sequence length="400" mass="45251">MPFKLEALFTEAIIWTRCVYALSTISDTIKVTLKEAGDKYELLLTAVNINKTSSLTCTFRQEFFHTFTIEGDLPVVNNTQTFSFLINSKTMNVCFKDCENTESLKMLLIHENVPDSSQIFSNKLFVEAMRTNGVTKNYSLTFRPGYTSDDLKISRVYARLVRTQDQEDRVHHLVMDIRILKKFLSMFGQGLEDFRLEVYPSARKMLLHGFNRKELLSQKNASLATQPMSLSMQLSLNDLVDENTLPGDEKHTIAFRLRDFRTFVQLAGAESGECSIKFSYEGSPIVFERRIARGEHDRCEVCLFTLTMISDSEAAESAPFAEPAKQPQSAESLFVSEPAESTAPAQIVWDSENRDTATQDRPRSPPATARAQENPQPEPLPFDPDQLDPTQVPIAKGLFD</sequence>
<dbReference type="Proteomes" id="UP001196530">
    <property type="component" value="Unassembled WGS sequence"/>
</dbReference>
<feature type="compositionally biased region" description="Basic and acidic residues" evidence="1">
    <location>
        <begin position="351"/>
        <end position="363"/>
    </location>
</feature>
<dbReference type="RefSeq" id="XP_043062579.1">
    <property type="nucleotide sequence ID" value="XM_043206406.1"/>
</dbReference>
<dbReference type="SUPFAM" id="SSF55979">
    <property type="entry name" value="DNA clamp"/>
    <property type="match status" value="1"/>
</dbReference>
<dbReference type="GO" id="GO:0030896">
    <property type="term" value="C:checkpoint clamp complex"/>
    <property type="evidence" value="ECO:0007669"/>
    <property type="project" value="InterPro"/>
</dbReference>
<organism evidence="2 3">
    <name type="scientific">Pichia angusta</name>
    <name type="common">Yeast</name>
    <name type="synonym">Hansenula polymorpha</name>
    <dbReference type="NCBI Taxonomy" id="870730"/>
    <lineage>
        <taxon>Eukaryota</taxon>
        <taxon>Fungi</taxon>
        <taxon>Dikarya</taxon>
        <taxon>Ascomycota</taxon>
        <taxon>Saccharomycotina</taxon>
        <taxon>Pichiomycetes</taxon>
        <taxon>Pichiales</taxon>
        <taxon>Pichiaceae</taxon>
        <taxon>Ogataea</taxon>
    </lineage>
</organism>
<evidence type="ECO:0000313" key="2">
    <source>
        <dbReference type="EMBL" id="KAG7822209.1"/>
    </source>
</evidence>
<dbReference type="GeneID" id="66124735"/>
<dbReference type="PANTHER" id="PTHR15237">
    <property type="entry name" value="DNA REPAIR PROTEIN RAD9"/>
    <property type="match status" value="1"/>
</dbReference>
<reference evidence="2" key="1">
    <citation type="journal article" date="2021" name="G3 (Bethesda)">
        <title>Genomic diversity, chromosomal rearrangements, and interspecies hybridization in the ogataea polymorpha species complex.</title>
        <authorList>
            <person name="Hanson S.J."/>
            <person name="Cinneide E.O."/>
            <person name="Salzberg L.I."/>
            <person name="Wolfe K.H."/>
            <person name="McGowan J."/>
            <person name="Fitzpatrick D.A."/>
            <person name="Matlin K."/>
        </authorList>
    </citation>
    <scope>NUCLEOTIDE SEQUENCE</scope>
    <source>
        <strain evidence="2">61-244</strain>
    </source>
</reference>
<accession>A0AAN6DJB0</accession>